<dbReference type="Proteomes" id="UP000745764">
    <property type="component" value="Unassembled WGS sequence"/>
</dbReference>
<name>A0A9N8KU65_9PEZI</name>
<feature type="transmembrane region" description="Helical" evidence="10">
    <location>
        <begin position="126"/>
        <end position="146"/>
    </location>
</feature>
<dbReference type="EMBL" id="CAINUL010000017">
    <property type="protein sequence ID" value="CAD0114331.1"/>
    <property type="molecule type" value="Genomic_DNA"/>
</dbReference>
<dbReference type="InterPro" id="IPR003593">
    <property type="entry name" value="AAA+_ATPase"/>
</dbReference>
<feature type="compositionally biased region" description="Polar residues" evidence="9">
    <location>
        <begin position="658"/>
        <end position="669"/>
    </location>
</feature>
<feature type="domain" description="ABC transmembrane type-1" evidence="12">
    <location>
        <begin position="85"/>
        <end position="362"/>
    </location>
</feature>
<evidence type="ECO:0000256" key="1">
    <source>
        <dbReference type="ARBA" id="ARBA00004141"/>
    </source>
</evidence>
<keyword evidence="8 10" id="KW-0472">Membrane</keyword>
<evidence type="ECO:0000256" key="6">
    <source>
        <dbReference type="ARBA" id="ARBA00022840"/>
    </source>
</evidence>
<evidence type="ECO:0000256" key="8">
    <source>
        <dbReference type="ARBA" id="ARBA00023136"/>
    </source>
</evidence>
<dbReference type="Pfam" id="PF00664">
    <property type="entry name" value="ABC_membrane"/>
    <property type="match status" value="1"/>
</dbReference>
<dbReference type="AlphaFoldDB" id="A0A9N8KU65"/>
<comment type="caution">
    <text evidence="13">The sequence shown here is derived from an EMBL/GenBank/DDBJ whole genome shotgun (WGS) entry which is preliminary data.</text>
</comment>
<dbReference type="InterPro" id="IPR027417">
    <property type="entry name" value="P-loop_NTPase"/>
</dbReference>
<comment type="similarity">
    <text evidence="2">Belongs to the ABC transporter superfamily. ABCB family. Multidrug resistance exporter (TC 3.A.1.201) subfamily.</text>
</comment>
<evidence type="ECO:0000256" key="3">
    <source>
        <dbReference type="ARBA" id="ARBA00022448"/>
    </source>
</evidence>
<protein>
    <recommendedName>
        <fullName evidence="15">Multidrug resistance-like protein</fullName>
    </recommendedName>
</protein>
<evidence type="ECO:0000313" key="14">
    <source>
        <dbReference type="Proteomes" id="UP000745764"/>
    </source>
</evidence>
<feature type="transmembrane region" description="Helical" evidence="10">
    <location>
        <begin position="223"/>
        <end position="240"/>
    </location>
</feature>
<dbReference type="PANTHER" id="PTHR43394:SF27">
    <property type="entry name" value="ATP-DEPENDENT TRANSLOCASE ABCB1-LIKE"/>
    <property type="match status" value="1"/>
</dbReference>
<dbReference type="GO" id="GO:0090374">
    <property type="term" value="P:oligopeptide export from mitochondrion"/>
    <property type="evidence" value="ECO:0007669"/>
    <property type="project" value="TreeGrafter"/>
</dbReference>
<evidence type="ECO:0000256" key="7">
    <source>
        <dbReference type="ARBA" id="ARBA00022989"/>
    </source>
</evidence>
<dbReference type="SUPFAM" id="SSF52540">
    <property type="entry name" value="P-loop containing nucleoside triphosphate hydrolases"/>
    <property type="match status" value="1"/>
</dbReference>
<feature type="transmembrane region" description="Helical" evidence="10">
    <location>
        <begin position="82"/>
        <end position="106"/>
    </location>
</feature>
<dbReference type="InterPro" id="IPR039421">
    <property type="entry name" value="Type_1_exporter"/>
</dbReference>
<dbReference type="GO" id="GO:0005743">
    <property type="term" value="C:mitochondrial inner membrane"/>
    <property type="evidence" value="ECO:0007669"/>
    <property type="project" value="TreeGrafter"/>
</dbReference>
<evidence type="ECO:0000256" key="10">
    <source>
        <dbReference type="SAM" id="Phobius"/>
    </source>
</evidence>
<feature type="domain" description="ABC transporter" evidence="11">
    <location>
        <begin position="404"/>
        <end position="647"/>
    </location>
</feature>
<keyword evidence="7 10" id="KW-1133">Transmembrane helix</keyword>
<dbReference type="Gene3D" id="1.20.1560.10">
    <property type="entry name" value="ABC transporter type 1, transmembrane domain"/>
    <property type="match status" value="1"/>
</dbReference>
<feature type="transmembrane region" description="Helical" evidence="10">
    <location>
        <begin position="343"/>
        <end position="370"/>
    </location>
</feature>
<keyword evidence="14" id="KW-1185">Reference proteome</keyword>
<comment type="subcellular location">
    <subcellularLocation>
        <location evidence="1">Membrane</location>
        <topology evidence="1">Multi-pass membrane protein</topology>
    </subcellularLocation>
</comment>
<dbReference type="SUPFAM" id="SSF90123">
    <property type="entry name" value="ABC transporter transmembrane region"/>
    <property type="match status" value="1"/>
</dbReference>
<feature type="transmembrane region" description="Helical" evidence="10">
    <location>
        <begin position="197"/>
        <end position="217"/>
    </location>
</feature>
<accession>A0A9N8KU65</accession>
<evidence type="ECO:0000259" key="11">
    <source>
        <dbReference type="PROSITE" id="PS50893"/>
    </source>
</evidence>
<feature type="region of interest" description="Disordered" evidence="9">
    <location>
        <begin position="1"/>
        <end position="20"/>
    </location>
</feature>
<evidence type="ECO:0000256" key="2">
    <source>
        <dbReference type="ARBA" id="ARBA00007577"/>
    </source>
</evidence>
<dbReference type="PROSITE" id="PS50929">
    <property type="entry name" value="ABC_TM1F"/>
    <property type="match status" value="1"/>
</dbReference>
<dbReference type="InterPro" id="IPR003439">
    <property type="entry name" value="ABC_transporter-like_ATP-bd"/>
</dbReference>
<dbReference type="PANTHER" id="PTHR43394">
    <property type="entry name" value="ATP-DEPENDENT PERMEASE MDL1, MITOCHONDRIAL"/>
    <property type="match status" value="1"/>
</dbReference>
<dbReference type="GO" id="GO:0015421">
    <property type="term" value="F:ABC-type oligopeptide transporter activity"/>
    <property type="evidence" value="ECO:0007669"/>
    <property type="project" value="TreeGrafter"/>
</dbReference>
<evidence type="ECO:0000256" key="4">
    <source>
        <dbReference type="ARBA" id="ARBA00022692"/>
    </source>
</evidence>
<dbReference type="Gene3D" id="3.40.50.300">
    <property type="entry name" value="P-loop containing nucleotide triphosphate hydrolases"/>
    <property type="match status" value="1"/>
</dbReference>
<keyword evidence="5" id="KW-0547">Nucleotide-binding</keyword>
<keyword evidence="4 10" id="KW-0812">Transmembrane</keyword>
<gene>
    <name evidence="13" type="ORF">AWRI4620_LOCUS8586</name>
</gene>
<dbReference type="Pfam" id="PF00005">
    <property type="entry name" value="ABC_tran"/>
    <property type="match status" value="1"/>
</dbReference>
<dbReference type="FunFam" id="3.40.50.300:FF:000967">
    <property type="entry name" value="ABC multidrug transporter mdr4"/>
    <property type="match status" value="1"/>
</dbReference>
<dbReference type="PROSITE" id="PS50893">
    <property type="entry name" value="ABC_TRANSPORTER_2"/>
    <property type="match status" value="1"/>
</dbReference>
<evidence type="ECO:0000259" key="12">
    <source>
        <dbReference type="PROSITE" id="PS50929"/>
    </source>
</evidence>
<feature type="transmembrane region" description="Helical" evidence="10">
    <location>
        <begin position="764"/>
        <end position="780"/>
    </location>
</feature>
<feature type="compositionally biased region" description="Polar residues" evidence="9">
    <location>
        <begin position="1"/>
        <end position="10"/>
    </location>
</feature>
<keyword evidence="3" id="KW-0813">Transport</keyword>
<proteinExistence type="inferred from homology"/>
<evidence type="ECO:0000256" key="5">
    <source>
        <dbReference type="ARBA" id="ARBA00022741"/>
    </source>
</evidence>
<sequence>MSSANGGRTVSSDHGHPQPSIAHAEAERNFETTTMNSAQPRSWHTEFVFVSRKWIQQLFGKNPFKSSYLDLFKLVNDAQSKAILWAGILLAIAAGTPLPIIGYIFGQIITSFPPPEDVLRDRLYQLIGVACGYFVVTTGYAIAWGLTGERISRRFRETLVERLLGLEQAYFDVNDPDITNLLTEKIEAIQIGTSEKVGIFIQSISYFVAAFVVGFILNAKLTGILFAAVIPVMTLIVVFGSSRIAKYTKAATQYTEAAGRIAESAIHAVKVVQAFGMAENLSKEHYRLLRLSARYAVRKSVSAALMLGLVYFTAYSANALAFWEGSRLAAESGTNNAGTVYAVVFLIIDASFVVGQFGPFLGCFASAAAAGEGIYEILNQPQSEINVYSESGQEATEDDMKADLVFREVTFVYPARTSAHALDGLNLVLKAGQMNAIVGTSGCGKSTLVSLLLRLYDISSGQLTIGSHNIKDFNVRSLRRYTALVDQDSVLFSGSVLENISYGLGEHTLSEEELLERCTEAAKAANLDFIDFLPHGIHTRVGNGGYTQLSGGQTQRICLARALVKRPSMLLLDEPTAALDANSEGLIMNAVKGVAATGTTVVMVAHRLSTVSDSPNIVLMGAGKVIEQGNHDELMQLGGAYNNLIQAQQLNDSDESSGEVSPATTSQTTIHKESKSENTSASTGSETTIPEAKKTATPAKKAGVWKLLLRCLSLARSDSPLVALGLAASIISGGIILGEAIVFGNLISVLNDLESPNFRDRADFFSLMFFIIALIAFFLLRW</sequence>
<dbReference type="SMART" id="SM00382">
    <property type="entry name" value="AAA"/>
    <property type="match status" value="1"/>
</dbReference>
<feature type="transmembrane region" description="Helical" evidence="10">
    <location>
        <begin position="300"/>
        <end position="323"/>
    </location>
</feature>
<reference evidence="13" key="1">
    <citation type="submission" date="2020-06" db="EMBL/GenBank/DDBJ databases">
        <authorList>
            <person name="Onetto C."/>
        </authorList>
    </citation>
    <scope>NUCLEOTIDE SEQUENCE</scope>
</reference>
<keyword evidence="6" id="KW-0067">ATP-binding</keyword>
<organism evidence="13 14">
    <name type="scientific">Aureobasidium uvarum</name>
    <dbReference type="NCBI Taxonomy" id="2773716"/>
    <lineage>
        <taxon>Eukaryota</taxon>
        <taxon>Fungi</taxon>
        <taxon>Dikarya</taxon>
        <taxon>Ascomycota</taxon>
        <taxon>Pezizomycotina</taxon>
        <taxon>Dothideomycetes</taxon>
        <taxon>Dothideomycetidae</taxon>
        <taxon>Dothideales</taxon>
        <taxon>Saccotheciaceae</taxon>
        <taxon>Aureobasidium</taxon>
    </lineage>
</organism>
<dbReference type="InterPro" id="IPR011527">
    <property type="entry name" value="ABC1_TM_dom"/>
</dbReference>
<dbReference type="GO" id="GO:0005524">
    <property type="term" value="F:ATP binding"/>
    <property type="evidence" value="ECO:0007669"/>
    <property type="project" value="UniProtKB-KW"/>
</dbReference>
<dbReference type="OrthoDB" id="6500128at2759"/>
<feature type="region of interest" description="Disordered" evidence="9">
    <location>
        <begin position="651"/>
        <end position="695"/>
    </location>
</feature>
<dbReference type="InterPro" id="IPR036640">
    <property type="entry name" value="ABC1_TM_sf"/>
</dbReference>
<evidence type="ECO:0000313" key="13">
    <source>
        <dbReference type="EMBL" id="CAD0114331.1"/>
    </source>
</evidence>
<evidence type="ECO:0008006" key="15">
    <source>
        <dbReference type="Google" id="ProtNLM"/>
    </source>
</evidence>
<evidence type="ECO:0000256" key="9">
    <source>
        <dbReference type="SAM" id="MobiDB-lite"/>
    </source>
</evidence>
<feature type="transmembrane region" description="Helical" evidence="10">
    <location>
        <begin position="721"/>
        <end position="744"/>
    </location>
</feature>
<dbReference type="CDD" id="cd18577">
    <property type="entry name" value="ABC_6TM_Pgp_ABCB1_D1_like"/>
    <property type="match status" value="1"/>
</dbReference>
<feature type="compositionally biased region" description="Low complexity" evidence="9">
    <location>
        <begin position="686"/>
        <end position="695"/>
    </location>
</feature>
<dbReference type="GO" id="GO:0016887">
    <property type="term" value="F:ATP hydrolysis activity"/>
    <property type="evidence" value="ECO:0007669"/>
    <property type="project" value="InterPro"/>
</dbReference>